<proteinExistence type="predicted"/>
<feature type="region of interest" description="Disordered" evidence="1">
    <location>
        <begin position="1"/>
        <end position="81"/>
    </location>
</feature>
<evidence type="ECO:0000313" key="2">
    <source>
        <dbReference type="EMBL" id="KIV82349.1"/>
    </source>
</evidence>
<protein>
    <submittedName>
        <fullName evidence="2">Uncharacterized protein</fullName>
    </submittedName>
</protein>
<evidence type="ECO:0000313" key="3">
    <source>
        <dbReference type="Proteomes" id="UP000053599"/>
    </source>
</evidence>
<organism evidence="2 3">
    <name type="scientific">Exophiala sideris</name>
    <dbReference type="NCBI Taxonomy" id="1016849"/>
    <lineage>
        <taxon>Eukaryota</taxon>
        <taxon>Fungi</taxon>
        <taxon>Dikarya</taxon>
        <taxon>Ascomycota</taxon>
        <taxon>Pezizomycotina</taxon>
        <taxon>Eurotiomycetes</taxon>
        <taxon>Chaetothyriomycetidae</taxon>
        <taxon>Chaetothyriales</taxon>
        <taxon>Herpotrichiellaceae</taxon>
        <taxon>Exophiala</taxon>
    </lineage>
</organism>
<evidence type="ECO:0000256" key="1">
    <source>
        <dbReference type="SAM" id="MobiDB-lite"/>
    </source>
</evidence>
<name>A0A0D1YMM2_9EURO</name>
<dbReference type="OrthoDB" id="3358750at2759"/>
<reference evidence="2 3" key="1">
    <citation type="submission" date="2015-01" db="EMBL/GenBank/DDBJ databases">
        <title>The Genome Sequence of Exophiala sideris CBS121828.</title>
        <authorList>
            <consortium name="The Broad Institute Genomics Platform"/>
            <person name="Cuomo C."/>
            <person name="de Hoog S."/>
            <person name="Gorbushina A."/>
            <person name="Stielow B."/>
            <person name="Teixiera M."/>
            <person name="Abouelleil A."/>
            <person name="Chapman S.B."/>
            <person name="Priest M."/>
            <person name="Young S.K."/>
            <person name="Wortman J."/>
            <person name="Nusbaum C."/>
            <person name="Birren B."/>
        </authorList>
    </citation>
    <scope>NUCLEOTIDE SEQUENCE [LARGE SCALE GENOMIC DNA]</scope>
    <source>
        <strain evidence="2 3">CBS 121828</strain>
    </source>
</reference>
<dbReference type="HOGENOM" id="CLU_2573906_0_0_1"/>
<gene>
    <name evidence="2" type="ORF">PV11_04468</name>
</gene>
<feature type="compositionally biased region" description="Basic and acidic residues" evidence="1">
    <location>
        <begin position="22"/>
        <end position="34"/>
    </location>
</feature>
<dbReference type="Proteomes" id="UP000053599">
    <property type="component" value="Unassembled WGS sequence"/>
</dbReference>
<accession>A0A0D1YMM2</accession>
<feature type="compositionally biased region" description="Basic and acidic residues" evidence="1">
    <location>
        <begin position="56"/>
        <end position="81"/>
    </location>
</feature>
<sequence length="81" mass="9364">MAPKGSAYKDLPYEELPPKQQQKKEDYEARKEHSNSGSNTHSGKGMEYVTRKNHSSRKDEEGHQREIIHGYDGNHKKIEDP</sequence>
<dbReference type="AlphaFoldDB" id="A0A0D1YMM2"/>
<dbReference type="EMBL" id="KN846952">
    <property type="protein sequence ID" value="KIV82349.1"/>
    <property type="molecule type" value="Genomic_DNA"/>
</dbReference>